<reference evidence="2" key="1">
    <citation type="journal article" date="2019" name="Int. J. Syst. Evol. Microbiol.">
        <title>The Global Catalogue of Microorganisms (GCM) 10K type strain sequencing project: providing services to taxonomists for standard genome sequencing and annotation.</title>
        <authorList>
            <consortium name="The Broad Institute Genomics Platform"/>
            <consortium name="The Broad Institute Genome Sequencing Center for Infectious Disease"/>
            <person name="Wu L."/>
            <person name="Ma J."/>
        </authorList>
    </citation>
    <scope>NUCLEOTIDE SEQUENCE [LARGE SCALE GENOMIC DNA]</scope>
    <source>
        <strain evidence="2">CGMCC 4.7319</strain>
    </source>
</reference>
<dbReference type="SUPFAM" id="SSF48452">
    <property type="entry name" value="TPR-like"/>
    <property type="match status" value="1"/>
</dbReference>
<dbReference type="Gene3D" id="1.25.40.10">
    <property type="entry name" value="Tetratricopeptide repeat domain"/>
    <property type="match status" value="1"/>
</dbReference>
<keyword evidence="2" id="KW-1185">Reference proteome</keyword>
<name>A0ABQ2HDY6_9PSEU</name>
<evidence type="ECO:0000313" key="2">
    <source>
        <dbReference type="Proteomes" id="UP000597656"/>
    </source>
</evidence>
<organism evidence="1 2">
    <name type="scientific">Lentzea pudingi</name>
    <dbReference type="NCBI Taxonomy" id="1789439"/>
    <lineage>
        <taxon>Bacteria</taxon>
        <taxon>Bacillati</taxon>
        <taxon>Actinomycetota</taxon>
        <taxon>Actinomycetes</taxon>
        <taxon>Pseudonocardiales</taxon>
        <taxon>Pseudonocardiaceae</taxon>
        <taxon>Lentzea</taxon>
    </lineage>
</organism>
<dbReference type="InterPro" id="IPR011990">
    <property type="entry name" value="TPR-like_helical_dom_sf"/>
</dbReference>
<protein>
    <recommendedName>
        <fullName evidence="3">Tetratricopeptide repeat-containing protein</fullName>
    </recommendedName>
</protein>
<dbReference type="EMBL" id="BMNC01000001">
    <property type="protein sequence ID" value="GGM73546.1"/>
    <property type="molecule type" value="Genomic_DNA"/>
</dbReference>
<accession>A0ABQ2HDY6</accession>
<dbReference type="Proteomes" id="UP000597656">
    <property type="component" value="Unassembled WGS sequence"/>
</dbReference>
<gene>
    <name evidence="1" type="ORF">GCM10011609_06680</name>
</gene>
<proteinExistence type="predicted"/>
<sequence>MWLAEGRVPGAVEVDVATGPGASYDGLRRALQALRASGATFGDLPGSRPAEWAELFPAEADGPALQDVALAPSERRLHRESEQVYRVLTVAAAALCTGAAELGSPLLLTGLAGTDLSSLRGFMRAAEHAATSPGAQLLVSPRFGVGEPPGADADYRAEKVRCLNRMGLPIGLTDLVPDPNARHTPPEVFTPEADLYARAMGDGSAADRVSAALTYCRLAFFSSNWEGMASVAVSSLALLPGLEETAVEKIVTAARDSDDLAAAIEFEPGIVRSLADVRAFLLKVLGIQASFRGDQAAALAHFAAMRESGEKLSPELRAQAHLYRALTLSKRSGDLVEASAELDAGFAAVAARPDESDSVRRERGWLHNLRGLTFFAQKRLKSAFEQEKLALECLAGLTDSSSAHLRINLYSNISVLQEKSGRAEQALATWEKFSQASGSSEPAFRKHHAYRSAGLRLLVGEATAALDDLAVTLECARFGRDDFHECEVRLELGGLHTDRGESERALEHYRAAEDAARRLADPLRIAQAKAGRAVVTGDSSGTEDVVRFARISTSSPAKAAALADAASDTRAMAAVLPRPRTKLNRPFDAVNFQDGP</sequence>
<evidence type="ECO:0000313" key="1">
    <source>
        <dbReference type="EMBL" id="GGM73546.1"/>
    </source>
</evidence>
<evidence type="ECO:0008006" key="3">
    <source>
        <dbReference type="Google" id="ProtNLM"/>
    </source>
</evidence>
<comment type="caution">
    <text evidence="1">The sequence shown here is derived from an EMBL/GenBank/DDBJ whole genome shotgun (WGS) entry which is preliminary data.</text>
</comment>